<feature type="region of interest" description="Disordered" evidence="1">
    <location>
        <begin position="295"/>
        <end position="378"/>
    </location>
</feature>
<dbReference type="SUPFAM" id="SSF89009">
    <property type="entry name" value="GAT-like domain"/>
    <property type="match status" value="1"/>
</dbReference>
<dbReference type="GO" id="GO:0051666">
    <property type="term" value="P:actin cortical patch localization"/>
    <property type="evidence" value="ECO:0007669"/>
    <property type="project" value="TreeGrafter"/>
</dbReference>
<dbReference type="InterPro" id="IPR045007">
    <property type="entry name" value="LSB5"/>
</dbReference>
<organism evidence="3 4">
    <name type="scientific">Penicillium capsulatum</name>
    <dbReference type="NCBI Taxonomy" id="69766"/>
    <lineage>
        <taxon>Eukaryota</taxon>
        <taxon>Fungi</taxon>
        <taxon>Dikarya</taxon>
        <taxon>Ascomycota</taxon>
        <taxon>Pezizomycotina</taxon>
        <taxon>Eurotiomycetes</taxon>
        <taxon>Eurotiomycetidae</taxon>
        <taxon>Eurotiales</taxon>
        <taxon>Aspergillaceae</taxon>
        <taxon>Penicillium</taxon>
    </lineage>
</organism>
<dbReference type="AlphaFoldDB" id="A0A9W9LLU2"/>
<dbReference type="Gene3D" id="1.20.58.160">
    <property type="match status" value="1"/>
</dbReference>
<dbReference type="InterPro" id="IPR008942">
    <property type="entry name" value="ENTH_VHS"/>
</dbReference>
<reference evidence="3" key="1">
    <citation type="submission" date="2022-11" db="EMBL/GenBank/DDBJ databases">
        <authorList>
            <person name="Petersen C."/>
        </authorList>
    </citation>
    <scope>NUCLEOTIDE SEQUENCE</scope>
    <source>
        <strain evidence="3">IBT 21917</strain>
    </source>
</reference>
<dbReference type="PANTHER" id="PTHR47789:SF2">
    <property type="entry name" value="VHS DOMAIN-CONTAINING PROTEIN"/>
    <property type="match status" value="1"/>
</dbReference>
<proteinExistence type="predicted"/>
<feature type="compositionally biased region" description="Pro residues" evidence="1">
    <location>
        <begin position="192"/>
        <end position="205"/>
    </location>
</feature>
<accession>A0A9W9LLU2</accession>
<dbReference type="InterPro" id="IPR038425">
    <property type="entry name" value="GAT_sf"/>
</dbReference>
<reference evidence="3" key="2">
    <citation type="journal article" date="2023" name="IMA Fungus">
        <title>Comparative genomic study of the Penicillium genus elucidates a diverse pangenome and 15 lateral gene transfer events.</title>
        <authorList>
            <person name="Petersen C."/>
            <person name="Sorensen T."/>
            <person name="Nielsen M.R."/>
            <person name="Sondergaard T.E."/>
            <person name="Sorensen J.L."/>
            <person name="Fitzpatrick D.A."/>
            <person name="Frisvad J.C."/>
            <person name="Nielsen K.L."/>
        </authorList>
    </citation>
    <scope>NUCLEOTIDE SEQUENCE</scope>
    <source>
        <strain evidence="3">IBT 21917</strain>
    </source>
</reference>
<dbReference type="GO" id="GO:0035091">
    <property type="term" value="F:phosphatidylinositol binding"/>
    <property type="evidence" value="ECO:0007669"/>
    <property type="project" value="InterPro"/>
</dbReference>
<feature type="region of interest" description="Disordered" evidence="1">
    <location>
        <begin position="177"/>
        <end position="208"/>
    </location>
</feature>
<feature type="region of interest" description="Disordered" evidence="1">
    <location>
        <begin position="12"/>
        <end position="33"/>
    </location>
</feature>
<dbReference type="SUPFAM" id="SSF48464">
    <property type="entry name" value="ENTH/VHS domain"/>
    <property type="match status" value="1"/>
</dbReference>
<dbReference type="OrthoDB" id="5393057at2759"/>
<keyword evidence="4" id="KW-1185">Reference proteome</keyword>
<feature type="region of interest" description="Disordered" evidence="1">
    <location>
        <begin position="400"/>
        <end position="422"/>
    </location>
</feature>
<dbReference type="GO" id="GO:0007015">
    <property type="term" value="P:actin filament organization"/>
    <property type="evidence" value="ECO:0007669"/>
    <property type="project" value="InterPro"/>
</dbReference>
<evidence type="ECO:0000256" key="1">
    <source>
        <dbReference type="SAM" id="MobiDB-lite"/>
    </source>
</evidence>
<feature type="compositionally biased region" description="Low complexity" evidence="1">
    <location>
        <begin position="304"/>
        <end position="320"/>
    </location>
</feature>
<dbReference type="GO" id="GO:0006897">
    <property type="term" value="P:endocytosis"/>
    <property type="evidence" value="ECO:0007669"/>
    <property type="project" value="InterPro"/>
</dbReference>
<feature type="domain" description="GAT" evidence="2">
    <location>
        <begin position="207"/>
        <end position="296"/>
    </location>
</feature>
<protein>
    <recommendedName>
        <fullName evidence="2">GAT domain-containing protein</fullName>
    </recommendedName>
</protein>
<feature type="compositionally biased region" description="Basic and acidic residues" evidence="1">
    <location>
        <begin position="411"/>
        <end position="422"/>
    </location>
</feature>
<dbReference type="Pfam" id="PF03127">
    <property type="entry name" value="GAT"/>
    <property type="match status" value="1"/>
</dbReference>
<comment type="caution">
    <text evidence="3">The sequence shown here is derived from an EMBL/GenBank/DDBJ whole genome shotgun (WGS) entry which is preliminary data.</text>
</comment>
<gene>
    <name evidence="3" type="ORF">N7492_007153</name>
</gene>
<sequence>MPDVKRFLRSVTFSGSGRSSSDETSDAHARDTPEGSLLQEITTFCEASNGPTQGNEYVHLPRIVETAESSPAAAKEAAYRIRKYLVVPSTIPSQAQYNAVMLMRILADNPGHTFTRNFDAKFVATIKDLLRYGRDWHVQHYLRQYLNHLEVNRPEDEDLQLLLQMWAKEKVKGNRSYVGQWPMDGGNGNNLPPTPPIRPQPPPKTLPDQGELAARVEEAKNSAKLLTQFVQTTPQAEMEDNDLIKEFVDRCRTSSRLIQTYIHSTNPVPDEDTLLTLIECNDEISVALSQQQRAMLKARKSRATSTPDSSNTTSPSPINTEVAASGSARLDSQGPHRERDSPVSPEQPRPMIDFPSTTMPGGRPNPSRTNGEPYTYDASAFEVQNPFADDYATTDTDRYRQTHSVNAPSNDRVRLQPSEQER</sequence>
<dbReference type="CDD" id="cd21383">
    <property type="entry name" value="GAT_GGA_Tom1-like"/>
    <property type="match status" value="1"/>
</dbReference>
<dbReference type="EMBL" id="JAPQKO010000005">
    <property type="protein sequence ID" value="KAJ5161761.1"/>
    <property type="molecule type" value="Genomic_DNA"/>
</dbReference>
<dbReference type="InterPro" id="IPR004152">
    <property type="entry name" value="GAT_dom"/>
</dbReference>
<evidence type="ECO:0000259" key="2">
    <source>
        <dbReference type="PROSITE" id="PS50909"/>
    </source>
</evidence>
<dbReference type="Gene3D" id="1.25.40.90">
    <property type="match status" value="1"/>
</dbReference>
<evidence type="ECO:0000313" key="3">
    <source>
        <dbReference type="EMBL" id="KAJ5161761.1"/>
    </source>
</evidence>
<name>A0A9W9LLU2_9EURO</name>
<dbReference type="PROSITE" id="PS50909">
    <property type="entry name" value="GAT"/>
    <property type="match status" value="1"/>
</dbReference>
<dbReference type="PANTHER" id="PTHR47789">
    <property type="entry name" value="LAS SEVENTEEN-BINDING PROTEIN 5"/>
    <property type="match status" value="1"/>
</dbReference>
<dbReference type="Proteomes" id="UP001146351">
    <property type="component" value="Unassembled WGS sequence"/>
</dbReference>
<dbReference type="GO" id="GO:0043130">
    <property type="term" value="F:ubiquitin binding"/>
    <property type="evidence" value="ECO:0007669"/>
    <property type="project" value="InterPro"/>
</dbReference>
<dbReference type="GO" id="GO:0030479">
    <property type="term" value="C:actin cortical patch"/>
    <property type="evidence" value="ECO:0007669"/>
    <property type="project" value="TreeGrafter"/>
</dbReference>
<evidence type="ECO:0000313" key="4">
    <source>
        <dbReference type="Proteomes" id="UP001146351"/>
    </source>
</evidence>